<sequence>MGEQKWINLKGFDKIEGNTIDYCPPAQSVSKEGGEESQNQTLHYETYKTNREFITGKFTFKVNLNDFGTTFSLVLGQGTSPVYITFTTVDIPKVTIQWQHNYTKAFIPVASSVTQFSFKKDQELQVSIEANADSTKVFIEGMEIVSGQVALYKSYPEIVFHGNSSVSIRDINITPNKPKAFVVMEFSPKYESVYRDVILPICAELQIEVIRADEISSNTPIIADIIENIRKSSLLIAEISPDNPNVFYELGYAHAINKQVILLCSDAREKLPFDISGIRTIMYSDSISGKTYLEKN</sequence>
<dbReference type="SUPFAM" id="SSF52309">
    <property type="entry name" value="N-(deoxy)ribosyltransferase-like"/>
    <property type="match status" value="1"/>
</dbReference>
<dbReference type="Pfam" id="PF05014">
    <property type="entry name" value="Nuc_deoxyrib_tr"/>
    <property type="match status" value="1"/>
</dbReference>
<dbReference type="Gene3D" id="3.40.50.450">
    <property type="match status" value="1"/>
</dbReference>
<comment type="caution">
    <text evidence="1">The sequence shown here is derived from an EMBL/GenBank/DDBJ whole genome shotgun (WGS) entry which is preliminary data.</text>
</comment>
<evidence type="ECO:0000313" key="2">
    <source>
        <dbReference type="Proteomes" id="UP001210678"/>
    </source>
</evidence>
<evidence type="ECO:0000313" key="1">
    <source>
        <dbReference type="EMBL" id="MDB1122843.1"/>
    </source>
</evidence>
<proteinExistence type="predicted"/>
<gene>
    <name evidence="1" type="ORF">PGX00_03680</name>
</gene>
<accession>A0ABT4YMU2</accession>
<evidence type="ECO:0008006" key="3">
    <source>
        <dbReference type="Google" id="ProtNLM"/>
    </source>
</evidence>
<keyword evidence="2" id="KW-1185">Reference proteome</keyword>
<reference evidence="1 2" key="1">
    <citation type="submission" date="2023-01" db="EMBL/GenBank/DDBJ databases">
        <title>Vibrio sp. KJ40-1 sp.nov, isolated from marine algae.</title>
        <authorList>
            <person name="Butt M."/>
            <person name="Kim J.M.J."/>
            <person name="Jeon C.O.C."/>
        </authorList>
    </citation>
    <scope>NUCLEOTIDE SEQUENCE [LARGE SCALE GENOMIC DNA]</scope>
    <source>
        <strain evidence="1 2">KJ40-1</strain>
    </source>
</reference>
<organism evidence="1 2">
    <name type="scientific">Vibrio algarum</name>
    <dbReference type="NCBI Taxonomy" id="3020714"/>
    <lineage>
        <taxon>Bacteria</taxon>
        <taxon>Pseudomonadati</taxon>
        <taxon>Pseudomonadota</taxon>
        <taxon>Gammaproteobacteria</taxon>
        <taxon>Vibrionales</taxon>
        <taxon>Vibrionaceae</taxon>
        <taxon>Vibrio</taxon>
    </lineage>
</organism>
<name>A0ABT4YMU2_9VIBR</name>
<dbReference type="InterPro" id="IPR007710">
    <property type="entry name" value="Nucleoside_deoxyribTrfase"/>
</dbReference>
<dbReference type="EMBL" id="JAQLOI010000001">
    <property type="protein sequence ID" value="MDB1122843.1"/>
    <property type="molecule type" value="Genomic_DNA"/>
</dbReference>
<dbReference type="Proteomes" id="UP001210678">
    <property type="component" value="Unassembled WGS sequence"/>
</dbReference>
<protein>
    <recommendedName>
        <fullName evidence="3">TIR domain-containing protein</fullName>
    </recommendedName>
</protein>
<dbReference type="RefSeq" id="WP_272132990.1">
    <property type="nucleotide sequence ID" value="NZ_JAQLOI010000001.1"/>
</dbReference>